<reference evidence="2 3" key="1">
    <citation type="submission" date="2023-07" db="EMBL/GenBank/DDBJ databases">
        <title>Protaetiibacter sp. nov WY-16 isolated from soil.</title>
        <authorList>
            <person name="Liu B."/>
            <person name="Wan Y."/>
        </authorList>
    </citation>
    <scope>NUCLEOTIDE SEQUENCE [LARGE SCALE GENOMIC DNA]</scope>
    <source>
        <strain evidence="2 3">WY-16</strain>
    </source>
</reference>
<evidence type="ECO:0000256" key="1">
    <source>
        <dbReference type="SAM" id="SignalP"/>
    </source>
</evidence>
<keyword evidence="1" id="KW-0732">Signal</keyword>
<dbReference type="Pfam" id="PF01547">
    <property type="entry name" value="SBP_bac_1"/>
    <property type="match status" value="1"/>
</dbReference>
<dbReference type="PANTHER" id="PTHR43649">
    <property type="entry name" value="ARABINOSE-BINDING PROTEIN-RELATED"/>
    <property type="match status" value="1"/>
</dbReference>
<dbReference type="PANTHER" id="PTHR43649:SF11">
    <property type="entry name" value="ABC TRANSPORTER SUBSTRATE-BINDING PROTEIN YESO-RELATED"/>
    <property type="match status" value="1"/>
</dbReference>
<comment type="caution">
    <text evidence="2">The sequence shown here is derived from an EMBL/GenBank/DDBJ whole genome shotgun (WGS) entry which is preliminary data.</text>
</comment>
<sequence length="428" mass="45489">MFIGRSAYQAAAAFGLAGAVALSLAACAPSAPVEEGPVEIRISWWGGDSRHEVTNAAIDEFEAEHPNITVVRDFGGFEGYLDKITTQYAGKNSPDVIQLYNDVLREFSSRGQLFDLNEAVEAGNLSLEGWPQDVIDMNTIDGSLNALTFGVSTHAFVFDEVKSAELGVEIPEPGYTWDDLADYATAITAASGGATYGVTDLSQGFQVFEVWAKQRGEEFMDADGLAFSQDTLEDFWQYWADLRASGGATTPDVTTEYFGTPYDAVIAGVATSTFMFANQYAGVQASMPNTLAIDRMPSEADDPGQYLRAAMNLTVSSQSEHPQEAAMLIDFLLNSEAANEILGIDRGLPSNGNVVAAATGNVDEITAKANAIIESVRENGSPAPVPAPTGAAAVNTLFQEFAQQIQFGQKSVADAAAEFMAQAASELG</sequence>
<proteinExistence type="predicted"/>
<accession>A0ABT9BLP0</accession>
<dbReference type="InterPro" id="IPR006059">
    <property type="entry name" value="SBP"/>
</dbReference>
<gene>
    <name evidence="2" type="ORF">Q5716_06770</name>
</gene>
<organism evidence="2 3">
    <name type="scientific">Antiquaquibacter soli</name>
    <dbReference type="NCBI Taxonomy" id="3064523"/>
    <lineage>
        <taxon>Bacteria</taxon>
        <taxon>Bacillati</taxon>
        <taxon>Actinomycetota</taxon>
        <taxon>Actinomycetes</taxon>
        <taxon>Micrococcales</taxon>
        <taxon>Microbacteriaceae</taxon>
        <taxon>Antiquaquibacter</taxon>
    </lineage>
</organism>
<dbReference type="RefSeq" id="WP_305002321.1">
    <property type="nucleotide sequence ID" value="NZ_JAUQUB010000001.1"/>
</dbReference>
<dbReference type="Gene3D" id="3.40.190.10">
    <property type="entry name" value="Periplasmic binding protein-like II"/>
    <property type="match status" value="2"/>
</dbReference>
<dbReference type="Proteomes" id="UP001241072">
    <property type="component" value="Unassembled WGS sequence"/>
</dbReference>
<dbReference type="PROSITE" id="PS51257">
    <property type="entry name" value="PROKAR_LIPOPROTEIN"/>
    <property type="match status" value="1"/>
</dbReference>
<evidence type="ECO:0000313" key="3">
    <source>
        <dbReference type="Proteomes" id="UP001241072"/>
    </source>
</evidence>
<feature type="chain" id="PRO_5047413967" evidence="1">
    <location>
        <begin position="26"/>
        <end position="428"/>
    </location>
</feature>
<keyword evidence="3" id="KW-1185">Reference proteome</keyword>
<evidence type="ECO:0000313" key="2">
    <source>
        <dbReference type="EMBL" id="MDO7881929.1"/>
    </source>
</evidence>
<dbReference type="EMBL" id="JAUQUB010000001">
    <property type="protein sequence ID" value="MDO7881929.1"/>
    <property type="molecule type" value="Genomic_DNA"/>
</dbReference>
<feature type="signal peptide" evidence="1">
    <location>
        <begin position="1"/>
        <end position="25"/>
    </location>
</feature>
<protein>
    <submittedName>
        <fullName evidence="2">Extracellular solute-binding protein</fullName>
    </submittedName>
</protein>
<dbReference type="SUPFAM" id="SSF53850">
    <property type="entry name" value="Periplasmic binding protein-like II"/>
    <property type="match status" value="1"/>
</dbReference>
<dbReference type="InterPro" id="IPR050490">
    <property type="entry name" value="Bact_solute-bd_prot1"/>
</dbReference>
<name>A0ABT9BLP0_9MICO</name>